<keyword evidence="1" id="KW-0812">Transmembrane</keyword>
<proteinExistence type="predicted"/>
<evidence type="ECO:0000313" key="3">
    <source>
        <dbReference type="EMBL" id="MCU6795798.1"/>
    </source>
</evidence>
<feature type="transmembrane region" description="Helical" evidence="1">
    <location>
        <begin position="252"/>
        <end position="271"/>
    </location>
</feature>
<feature type="signal peptide" evidence="2">
    <location>
        <begin position="1"/>
        <end position="25"/>
    </location>
</feature>
<dbReference type="InterPro" id="IPR014231">
    <property type="entry name" value="Spore_YpjB"/>
</dbReference>
<keyword evidence="1" id="KW-0472">Membrane</keyword>
<organism evidence="3 4">
    <name type="scientific">Paenibacillus baimaensis</name>
    <dbReference type="NCBI Taxonomy" id="2982185"/>
    <lineage>
        <taxon>Bacteria</taxon>
        <taxon>Bacillati</taxon>
        <taxon>Bacillota</taxon>
        <taxon>Bacilli</taxon>
        <taxon>Bacillales</taxon>
        <taxon>Paenibacillaceae</taxon>
        <taxon>Paenibacillus</taxon>
    </lineage>
</organism>
<keyword evidence="4" id="KW-1185">Reference proteome</keyword>
<dbReference type="EMBL" id="JAOQIO010000095">
    <property type="protein sequence ID" value="MCU6795798.1"/>
    <property type="molecule type" value="Genomic_DNA"/>
</dbReference>
<dbReference type="RefSeq" id="WP_262686723.1">
    <property type="nucleotide sequence ID" value="NZ_JAOQIO010000095.1"/>
</dbReference>
<evidence type="ECO:0000256" key="2">
    <source>
        <dbReference type="SAM" id="SignalP"/>
    </source>
</evidence>
<evidence type="ECO:0000313" key="4">
    <source>
        <dbReference type="Proteomes" id="UP001652445"/>
    </source>
</evidence>
<dbReference type="PROSITE" id="PS51257">
    <property type="entry name" value="PROKAR_LIPOPROTEIN"/>
    <property type="match status" value="1"/>
</dbReference>
<dbReference type="Pfam" id="PF09577">
    <property type="entry name" value="Spore_YpjB"/>
    <property type="match status" value="1"/>
</dbReference>
<feature type="chain" id="PRO_5046349859" evidence="2">
    <location>
        <begin position="26"/>
        <end position="289"/>
    </location>
</feature>
<evidence type="ECO:0000256" key="1">
    <source>
        <dbReference type="SAM" id="Phobius"/>
    </source>
</evidence>
<sequence length="289" mass="32162">MWFMKKGRAGCLAMILLLGVQLLTACSQTQLPTDQALTPKPAKDQLQKLEVLNQTADDMYKKVMQGDLAGGRAILQLLSEQIPLIRYEGITTLEGLNALTETITQAKRTFNAANLSPAEGQVSAATIRLATDALTHSNEPMWLQYYNPLMSDLKQMEQASQEQKKPELVQAANAFRQHIAIIHPSLLISRDPIEIEKLDSMVLFVTDQVRSEQEPYKQVLNVMPTLRNTIDVLFLKKDATAYLPIIDDQNPIIWKLVLGAVILAVLAFAAWRLSKKDNGLVVVNKAADD</sequence>
<reference evidence="3 4" key="1">
    <citation type="submission" date="2022-09" db="EMBL/GenBank/DDBJ databases">
        <authorList>
            <person name="Han X.L."/>
            <person name="Wang Q."/>
            <person name="Lu T."/>
        </authorList>
    </citation>
    <scope>NUCLEOTIDE SEQUENCE [LARGE SCALE GENOMIC DNA]</scope>
    <source>
        <strain evidence="3 4">WQ 127069</strain>
    </source>
</reference>
<accession>A0ABT2UMC5</accession>
<dbReference type="Proteomes" id="UP001652445">
    <property type="component" value="Unassembled WGS sequence"/>
</dbReference>
<gene>
    <name evidence="3" type="ORF">OB236_27140</name>
</gene>
<keyword evidence="1" id="KW-1133">Transmembrane helix</keyword>
<protein>
    <submittedName>
        <fullName evidence="3">Sporulation protein YpjB</fullName>
    </submittedName>
</protein>
<keyword evidence="2" id="KW-0732">Signal</keyword>
<comment type="caution">
    <text evidence="3">The sequence shown here is derived from an EMBL/GenBank/DDBJ whole genome shotgun (WGS) entry which is preliminary data.</text>
</comment>
<name>A0ABT2UMC5_9BACL</name>